<dbReference type="AlphaFoldDB" id="A0A1L6TAC7"/>
<proteinExistence type="predicted"/>
<dbReference type="Proteomes" id="UP000029558">
    <property type="component" value="Chromosome"/>
</dbReference>
<reference evidence="1 2" key="1">
    <citation type="journal article" date="2014" name="Genome Announc.">
        <title>Comparative Genome Analysis of Two Isolates of the Fish Pathogen Piscirickettsia salmonis from Different Hosts Reveals Major Differences in Virulence-Associated Secretion Systems.</title>
        <authorList>
            <person name="Bohle H."/>
            <person name="Henriquez P."/>
            <person name="Grothusen H."/>
            <person name="Navas E."/>
            <person name="Sandoval A."/>
            <person name="Bustamante F."/>
            <person name="Bustos P."/>
            <person name="Mancilla M."/>
        </authorList>
    </citation>
    <scope>NUCLEOTIDE SEQUENCE [LARGE SCALE GENOMIC DNA]</scope>
    <source>
        <strain evidence="2">B1-32597</strain>
    </source>
</reference>
<evidence type="ECO:0000313" key="1">
    <source>
        <dbReference type="EMBL" id="ALB22046.1"/>
    </source>
</evidence>
<dbReference type="RefSeq" id="WP_017376903.1">
    <property type="nucleotide sequence ID" value="NZ_CP012508.1"/>
</dbReference>
<accession>A0A1L6TAC7</accession>
<gene>
    <name evidence="1" type="ORF">KU39_863</name>
</gene>
<protein>
    <submittedName>
        <fullName evidence="1">Uncharacterized protein</fullName>
    </submittedName>
</protein>
<organism evidence="1 2">
    <name type="scientific">Piscirickettsia salmonis</name>
    <dbReference type="NCBI Taxonomy" id="1238"/>
    <lineage>
        <taxon>Bacteria</taxon>
        <taxon>Pseudomonadati</taxon>
        <taxon>Pseudomonadota</taxon>
        <taxon>Gammaproteobacteria</taxon>
        <taxon>Thiotrichales</taxon>
        <taxon>Piscirickettsiaceae</taxon>
        <taxon>Piscirickettsia</taxon>
    </lineage>
</organism>
<dbReference type="EMBL" id="CP012508">
    <property type="protein sequence ID" value="ALB22046.1"/>
    <property type="molecule type" value="Genomic_DNA"/>
</dbReference>
<evidence type="ECO:0000313" key="2">
    <source>
        <dbReference type="Proteomes" id="UP000029558"/>
    </source>
</evidence>
<name>A0A1L6TAC7_PISSA</name>
<sequence length="59" mass="6729">MPNIKIPEQERIQRVCDKLNQLASVASKITLKQKSDLDKLLLSIPHDDFTSILATIKRI</sequence>